<organism evidence="1 2">
    <name type="scientific">Tanacetum coccineum</name>
    <dbReference type="NCBI Taxonomy" id="301880"/>
    <lineage>
        <taxon>Eukaryota</taxon>
        <taxon>Viridiplantae</taxon>
        <taxon>Streptophyta</taxon>
        <taxon>Embryophyta</taxon>
        <taxon>Tracheophyta</taxon>
        <taxon>Spermatophyta</taxon>
        <taxon>Magnoliopsida</taxon>
        <taxon>eudicotyledons</taxon>
        <taxon>Gunneridae</taxon>
        <taxon>Pentapetalae</taxon>
        <taxon>asterids</taxon>
        <taxon>campanulids</taxon>
        <taxon>Asterales</taxon>
        <taxon>Asteraceae</taxon>
        <taxon>Asteroideae</taxon>
        <taxon>Anthemideae</taxon>
        <taxon>Anthemidinae</taxon>
        <taxon>Tanacetum</taxon>
    </lineage>
</organism>
<name>A0ABQ5I775_9ASTR</name>
<keyword evidence="2" id="KW-1185">Reference proteome</keyword>
<protein>
    <submittedName>
        <fullName evidence="1">Uncharacterized protein</fullName>
    </submittedName>
</protein>
<reference evidence="1" key="1">
    <citation type="journal article" date="2022" name="Int. J. Mol. Sci.">
        <title>Draft Genome of Tanacetum Coccineum: Genomic Comparison of Closely Related Tanacetum-Family Plants.</title>
        <authorList>
            <person name="Yamashiro T."/>
            <person name="Shiraishi A."/>
            <person name="Nakayama K."/>
            <person name="Satake H."/>
        </authorList>
    </citation>
    <scope>NUCLEOTIDE SEQUENCE</scope>
</reference>
<sequence length="141" mass="16504">MLETTRRKTVVRNLRTNIQERKTWRGSKFKTIWTKVHSGYNGHALFPRPNDMITGKWTSLTRDCNKFAGIFAQLEQLSGENDSTWLTRCYKRIRETRGGACAHYETWDVLKDHHKWGGAKVVVLGRRVHTDDDVEEPNKLF</sequence>
<evidence type="ECO:0000313" key="1">
    <source>
        <dbReference type="EMBL" id="GJT95973.1"/>
    </source>
</evidence>
<gene>
    <name evidence="1" type="ORF">Tco_1091491</name>
</gene>
<proteinExistence type="predicted"/>
<evidence type="ECO:0000313" key="2">
    <source>
        <dbReference type="Proteomes" id="UP001151760"/>
    </source>
</evidence>
<reference evidence="1" key="2">
    <citation type="submission" date="2022-01" db="EMBL/GenBank/DDBJ databases">
        <authorList>
            <person name="Yamashiro T."/>
            <person name="Shiraishi A."/>
            <person name="Satake H."/>
            <person name="Nakayama K."/>
        </authorList>
    </citation>
    <scope>NUCLEOTIDE SEQUENCE</scope>
</reference>
<dbReference type="Proteomes" id="UP001151760">
    <property type="component" value="Unassembled WGS sequence"/>
</dbReference>
<comment type="caution">
    <text evidence="1">The sequence shown here is derived from an EMBL/GenBank/DDBJ whole genome shotgun (WGS) entry which is preliminary data.</text>
</comment>
<accession>A0ABQ5I775</accession>
<dbReference type="EMBL" id="BQNB010020440">
    <property type="protein sequence ID" value="GJT95973.1"/>
    <property type="molecule type" value="Genomic_DNA"/>
</dbReference>